<evidence type="ECO:0000259" key="10">
    <source>
        <dbReference type="Pfam" id="PF02355"/>
    </source>
</evidence>
<feature type="transmembrane region" description="Helical" evidence="9">
    <location>
        <begin position="166"/>
        <end position="187"/>
    </location>
</feature>
<dbReference type="InterPro" id="IPR005665">
    <property type="entry name" value="SecF_bac"/>
</dbReference>
<keyword evidence="12" id="KW-1185">Reference proteome</keyword>
<dbReference type="RefSeq" id="WP_126799572.1">
    <property type="nucleotide sequence ID" value="NZ_PIPO01000005.1"/>
</dbReference>
<keyword evidence="2 9" id="KW-0813">Transport</keyword>
<dbReference type="HAMAP" id="MF_01464_B">
    <property type="entry name" value="SecF_B"/>
    <property type="match status" value="1"/>
</dbReference>
<organism evidence="11 12">
    <name type="scientific">Aliidiomarina soli</name>
    <dbReference type="NCBI Taxonomy" id="1928574"/>
    <lineage>
        <taxon>Bacteria</taxon>
        <taxon>Pseudomonadati</taxon>
        <taxon>Pseudomonadota</taxon>
        <taxon>Gammaproteobacteria</taxon>
        <taxon>Alteromonadales</taxon>
        <taxon>Idiomarinaceae</taxon>
        <taxon>Aliidiomarina</taxon>
    </lineage>
</organism>
<keyword evidence="5 9" id="KW-0653">Protein transport</keyword>
<dbReference type="PANTHER" id="PTHR30081:SF8">
    <property type="entry name" value="PROTEIN TRANSLOCASE SUBUNIT SECF"/>
    <property type="match status" value="1"/>
</dbReference>
<dbReference type="GO" id="GO:0015450">
    <property type="term" value="F:protein-transporting ATPase activity"/>
    <property type="evidence" value="ECO:0007669"/>
    <property type="project" value="InterPro"/>
</dbReference>
<dbReference type="InterPro" id="IPR055344">
    <property type="entry name" value="SecD_SecF_C_bact"/>
</dbReference>
<dbReference type="Proteomes" id="UP000287823">
    <property type="component" value="Unassembled WGS sequence"/>
</dbReference>
<dbReference type="Pfam" id="PF02355">
    <property type="entry name" value="SecD_SecF_C"/>
    <property type="match status" value="1"/>
</dbReference>
<comment type="similarity">
    <text evidence="9">Belongs to the SecD/SecF family. SecF subfamily.</text>
</comment>
<evidence type="ECO:0000256" key="2">
    <source>
        <dbReference type="ARBA" id="ARBA00022448"/>
    </source>
</evidence>
<dbReference type="PRINTS" id="PR01755">
    <property type="entry name" value="SECFTRNLCASE"/>
</dbReference>
<dbReference type="NCBIfam" id="TIGR00966">
    <property type="entry name" value="transloc_SecF"/>
    <property type="match status" value="1"/>
</dbReference>
<protein>
    <recommendedName>
        <fullName evidence="9">Protein-export membrane protein SecF</fullName>
    </recommendedName>
</protein>
<dbReference type="InterPro" id="IPR022813">
    <property type="entry name" value="SecD/SecF_arch_bac"/>
</dbReference>
<gene>
    <name evidence="9 11" type="primary">secF</name>
    <name evidence="11" type="ORF">CWE14_11925</name>
</gene>
<evidence type="ECO:0000256" key="5">
    <source>
        <dbReference type="ARBA" id="ARBA00022927"/>
    </source>
</evidence>
<comment type="subunit">
    <text evidence="9">Forms a complex with SecD. Part of the essential Sec protein translocation apparatus which comprises SecA, SecYEG and auxiliary proteins SecDF-YajC and YidC.</text>
</comment>
<comment type="caution">
    <text evidence="11">The sequence shown here is derived from an EMBL/GenBank/DDBJ whole genome shotgun (WGS) entry which is preliminary data.</text>
</comment>
<sequence length="318" mass="34798">MFEITKVDENRPLNFMKLSTPTAILSVILLLVAIVTMAGKGLNWGLDFTGGTLVEVGFSQPADLEQLRDVLADNELSDAVVQNFGSSRDILVRVPPRPEMADADSVGDNLFQLLRSEVDSDLEMRRVEFVGPSVGEELAEAGGLAMIVAAICILIYVSFRFEWRIALASVIGLVQDVVMILGLFSILQIEVDLTILAALLAVIGYSLNDSIVISDRIRENFRKLRNTEVQDVINISLSQCLSRTLITSLTTIMVLFTLLFFGGQMVSGFALAMLVGVVVGTYSSTFTRTTIMVALGISREDLMPPEVEKEGEEQDNLL</sequence>
<keyword evidence="8 9" id="KW-0472">Membrane</keyword>
<dbReference type="GO" id="GO:0006605">
    <property type="term" value="P:protein targeting"/>
    <property type="evidence" value="ECO:0007669"/>
    <property type="project" value="UniProtKB-UniRule"/>
</dbReference>
<dbReference type="NCBIfam" id="TIGR00916">
    <property type="entry name" value="2A0604s01"/>
    <property type="match status" value="1"/>
</dbReference>
<evidence type="ECO:0000256" key="4">
    <source>
        <dbReference type="ARBA" id="ARBA00022692"/>
    </source>
</evidence>
<feature type="transmembrane region" description="Helical" evidence="9">
    <location>
        <begin position="193"/>
        <end position="213"/>
    </location>
</feature>
<evidence type="ECO:0000313" key="11">
    <source>
        <dbReference type="EMBL" id="RUO31196.1"/>
    </source>
</evidence>
<evidence type="ECO:0000256" key="9">
    <source>
        <dbReference type="HAMAP-Rule" id="MF_01464"/>
    </source>
</evidence>
<dbReference type="SUPFAM" id="SSF82866">
    <property type="entry name" value="Multidrug efflux transporter AcrB transmembrane domain"/>
    <property type="match status" value="1"/>
</dbReference>
<comment type="caution">
    <text evidence="9">Lacks conserved residue(s) required for the propagation of feature annotation.</text>
</comment>
<dbReference type="Pfam" id="PF07549">
    <property type="entry name" value="Sec_GG"/>
    <property type="match status" value="1"/>
</dbReference>
<keyword evidence="4 9" id="KW-0812">Transmembrane</keyword>
<keyword evidence="6 9" id="KW-1133">Transmembrane helix</keyword>
<feature type="domain" description="Protein export membrane protein SecD/SecF C-terminal" evidence="10">
    <location>
        <begin position="116"/>
        <end position="295"/>
    </location>
</feature>
<dbReference type="GO" id="GO:0065002">
    <property type="term" value="P:intracellular protein transmembrane transport"/>
    <property type="evidence" value="ECO:0007669"/>
    <property type="project" value="UniProtKB-UniRule"/>
</dbReference>
<dbReference type="GO" id="GO:0005886">
    <property type="term" value="C:plasma membrane"/>
    <property type="evidence" value="ECO:0007669"/>
    <property type="project" value="UniProtKB-SubCell"/>
</dbReference>
<evidence type="ECO:0000313" key="12">
    <source>
        <dbReference type="Proteomes" id="UP000287823"/>
    </source>
</evidence>
<feature type="transmembrane region" description="Helical" evidence="9">
    <location>
        <begin position="21"/>
        <end position="39"/>
    </location>
</feature>
<keyword evidence="3 9" id="KW-1003">Cell membrane</keyword>
<feature type="transmembrane region" description="Helical" evidence="9">
    <location>
        <begin position="269"/>
        <end position="295"/>
    </location>
</feature>
<evidence type="ECO:0000256" key="7">
    <source>
        <dbReference type="ARBA" id="ARBA00023010"/>
    </source>
</evidence>
<dbReference type="InterPro" id="IPR048634">
    <property type="entry name" value="SecD_SecF_C"/>
</dbReference>
<evidence type="ECO:0000256" key="3">
    <source>
        <dbReference type="ARBA" id="ARBA00022475"/>
    </source>
</evidence>
<evidence type="ECO:0000256" key="1">
    <source>
        <dbReference type="ARBA" id="ARBA00004651"/>
    </source>
</evidence>
<evidence type="ECO:0000256" key="8">
    <source>
        <dbReference type="ARBA" id="ARBA00023136"/>
    </source>
</evidence>
<feature type="transmembrane region" description="Helical" evidence="9">
    <location>
        <begin position="141"/>
        <end position="159"/>
    </location>
</feature>
<keyword evidence="7 9" id="KW-0811">Translocation</keyword>
<dbReference type="EMBL" id="PIPO01000005">
    <property type="protein sequence ID" value="RUO31196.1"/>
    <property type="molecule type" value="Genomic_DNA"/>
</dbReference>
<accession>A0A432WEA1</accession>
<dbReference type="Gene3D" id="1.20.1640.10">
    <property type="entry name" value="Multidrug efflux transporter AcrB transmembrane domain"/>
    <property type="match status" value="1"/>
</dbReference>
<reference evidence="11 12" key="1">
    <citation type="journal article" date="2011" name="Front. Microbiol.">
        <title>Genomic signatures of strain selection and enhancement in Bacillus atrophaeus var. globigii, a historical biowarfare simulant.</title>
        <authorList>
            <person name="Gibbons H.S."/>
            <person name="Broomall S.M."/>
            <person name="McNew L.A."/>
            <person name="Daligault H."/>
            <person name="Chapman C."/>
            <person name="Bruce D."/>
            <person name="Karavis M."/>
            <person name="Krepps M."/>
            <person name="McGregor P.A."/>
            <person name="Hong C."/>
            <person name="Park K.H."/>
            <person name="Akmal A."/>
            <person name="Feldman A."/>
            <person name="Lin J.S."/>
            <person name="Chang W.E."/>
            <person name="Higgs B.W."/>
            <person name="Demirev P."/>
            <person name="Lindquist J."/>
            <person name="Liem A."/>
            <person name="Fochler E."/>
            <person name="Read T.D."/>
            <person name="Tapia R."/>
            <person name="Johnson S."/>
            <person name="Bishop-Lilly K.A."/>
            <person name="Detter C."/>
            <person name="Han C."/>
            <person name="Sozhamannan S."/>
            <person name="Rosenzweig C.N."/>
            <person name="Skowronski E.W."/>
        </authorList>
    </citation>
    <scope>NUCLEOTIDE SEQUENCE [LARGE SCALE GENOMIC DNA]</scope>
    <source>
        <strain evidence="11 12">Y4G10-17</strain>
    </source>
</reference>
<proteinExistence type="inferred from homology"/>
<comment type="function">
    <text evidence="9">Part of the Sec protein translocase complex. Interacts with the SecYEG preprotein conducting channel. SecDF uses the proton motive force (PMF) to complete protein translocation after the ATP-dependent function of SecA.</text>
</comment>
<comment type="subcellular location">
    <subcellularLocation>
        <location evidence="1 9">Cell membrane</location>
        <topology evidence="1 9">Multi-pass membrane protein</topology>
    </subcellularLocation>
</comment>
<dbReference type="GO" id="GO:0043952">
    <property type="term" value="P:protein transport by the Sec complex"/>
    <property type="evidence" value="ECO:0007669"/>
    <property type="project" value="UniProtKB-UniRule"/>
</dbReference>
<dbReference type="PANTHER" id="PTHR30081">
    <property type="entry name" value="PROTEIN-EXPORT MEMBRANE PROTEIN SEC"/>
    <property type="match status" value="1"/>
</dbReference>
<dbReference type="InterPro" id="IPR022645">
    <property type="entry name" value="SecD/SecF_bac"/>
</dbReference>
<dbReference type="AlphaFoldDB" id="A0A432WEA1"/>
<name>A0A432WEA1_9GAMM</name>
<dbReference type="InterPro" id="IPR022646">
    <property type="entry name" value="SecD/SecF_CS"/>
</dbReference>
<evidence type="ECO:0000256" key="6">
    <source>
        <dbReference type="ARBA" id="ARBA00022989"/>
    </source>
</evidence>